<evidence type="ECO:0000256" key="2">
    <source>
        <dbReference type="ARBA" id="ARBA00006432"/>
    </source>
</evidence>
<dbReference type="Gene3D" id="3.30.300.30">
    <property type="match status" value="1"/>
</dbReference>
<dbReference type="InterPro" id="IPR000873">
    <property type="entry name" value="AMP-dep_synth/lig_dom"/>
</dbReference>
<keyword evidence="8" id="KW-1185">Reference proteome</keyword>
<evidence type="ECO:0000313" key="8">
    <source>
        <dbReference type="Proteomes" id="UP001159363"/>
    </source>
</evidence>
<accession>A0ABQ9IP49</accession>
<organism evidence="7 8">
    <name type="scientific">Dryococelus australis</name>
    <dbReference type="NCBI Taxonomy" id="614101"/>
    <lineage>
        <taxon>Eukaryota</taxon>
        <taxon>Metazoa</taxon>
        <taxon>Ecdysozoa</taxon>
        <taxon>Arthropoda</taxon>
        <taxon>Hexapoda</taxon>
        <taxon>Insecta</taxon>
        <taxon>Pterygota</taxon>
        <taxon>Neoptera</taxon>
        <taxon>Polyneoptera</taxon>
        <taxon>Phasmatodea</taxon>
        <taxon>Verophasmatodea</taxon>
        <taxon>Anareolatae</taxon>
        <taxon>Phasmatidae</taxon>
        <taxon>Eurycanthinae</taxon>
        <taxon>Dryococelus</taxon>
    </lineage>
</organism>
<evidence type="ECO:0000313" key="7">
    <source>
        <dbReference type="EMBL" id="KAJ8898452.1"/>
    </source>
</evidence>
<comment type="caution">
    <text evidence="7">The sequence shown here is derived from an EMBL/GenBank/DDBJ whole genome shotgun (WGS) entry which is preliminary data.</text>
</comment>
<dbReference type="EMBL" id="JARBHB010000001">
    <property type="protein sequence ID" value="KAJ8898452.1"/>
    <property type="molecule type" value="Genomic_DNA"/>
</dbReference>
<evidence type="ECO:0000256" key="4">
    <source>
        <dbReference type="ARBA" id="ARBA00023140"/>
    </source>
</evidence>
<dbReference type="PANTHER" id="PTHR24096">
    <property type="entry name" value="LONG-CHAIN-FATTY-ACID--COA LIGASE"/>
    <property type="match status" value="1"/>
</dbReference>
<keyword evidence="3" id="KW-0436">Ligase</keyword>
<feature type="domain" description="AMP-dependent synthetase/ligase" evidence="5">
    <location>
        <begin position="72"/>
        <end position="421"/>
    </location>
</feature>
<dbReference type="Pfam" id="PF00501">
    <property type="entry name" value="AMP-binding"/>
    <property type="match status" value="1"/>
</dbReference>
<reference evidence="7 8" key="1">
    <citation type="submission" date="2023-02" db="EMBL/GenBank/DDBJ databases">
        <title>LHISI_Scaffold_Assembly.</title>
        <authorList>
            <person name="Stuart O.P."/>
            <person name="Cleave R."/>
            <person name="Magrath M.J.L."/>
            <person name="Mikheyev A.S."/>
        </authorList>
    </citation>
    <scope>NUCLEOTIDE SEQUENCE [LARGE SCALE GENOMIC DNA]</scope>
    <source>
        <strain evidence="7">Daus_M_001</strain>
        <tissue evidence="7">Leg muscle</tissue>
    </source>
</reference>
<evidence type="ECO:0000259" key="6">
    <source>
        <dbReference type="Pfam" id="PF13193"/>
    </source>
</evidence>
<dbReference type="Gene3D" id="3.40.50.980">
    <property type="match status" value="2"/>
</dbReference>
<name>A0ABQ9IP49_9NEOP</name>
<sequence length="546" mass="60287">MQTVVVYYESPMAAGIPTRTPGLAGNIRFDDQQQVSVIWCCGRWRRGAGARQRMVRFCAGPRCWARRCGHGGQGPGDVVALCGRNCLRYSWVVLGVLKAGAACQLLHADCTARELLHLTRISRPRLAACSAEVARRQLSSSQTVGELLAGVTSVQEVLVWGDDTLNLPSGCMPIHQFLSPCSEILPRNTSKDKHVIIDETSEKGKEQQCDYTKQVSFVLCSSGTTGLPKGVMLTHSSVIAALVANGPKFVSHNDVVLGLMPFCHAYGLCLMLMYLCRGARTVILDRFEPDAFSQIIPQYQISCLHLVPSLLSSLCRDRRLSGADLRSVCHLWTGASHVSPDMQAEVRARLSPHAVLHHSYGMTETTFTVLTGERQLDKLFSSGTLSPGMQCKVVDVKSSKVLGPKEPGELYFRGPLLTKGYMHNEKATQEAIDVDGWLHSGDLGYYDEDGYFYIVDRLKEIIKYQGYQISPSELESILITHPAVKEAAVVGVPHKLYGEVPQAYVVRQPGTNAEAQEIEDYLNGEAKVIFICAVAIHRYWFTQHFI</sequence>
<dbReference type="PROSITE" id="PS00455">
    <property type="entry name" value="AMP_BINDING"/>
    <property type="match status" value="1"/>
</dbReference>
<gene>
    <name evidence="7" type="ORF">PR048_003812</name>
</gene>
<dbReference type="InterPro" id="IPR045851">
    <property type="entry name" value="AMP-bd_C_sf"/>
</dbReference>
<dbReference type="Proteomes" id="UP001159363">
    <property type="component" value="Chromosome 1"/>
</dbReference>
<keyword evidence="4" id="KW-0576">Peroxisome</keyword>
<dbReference type="Pfam" id="PF13193">
    <property type="entry name" value="AMP-binding_C"/>
    <property type="match status" value="1"/>
</dbReference>
<comment type="similarity">
    <text evidence="2">Belongs to the ATP-dependent AMP-binding enzyme family.</text>
</comment>
<proteinExistence type="inferred from homology"/>
<evidence type="ECO:0000256" key="3">
    <source>
        <dbReference type="ARBA" id="ARBA00022598"/>
    </source>
</evidence>
<dbReference type="PANTHER" id="PTHR24096:SF149">
    <property type="entry name" value="AMP-BINDING DOMAIN-CONTAINING PROTEIN-RELATED"/>
    <property type="match status" value="1"/>
</dbReference>
<evidence type="ECO:0000259" key="5">
    <source>
        <dbReference type="Pfam" id="PF00501"/>
    </source>
</evidence>
<feature type="domain" description="AMP-binding enzyme C-terminal" evidence="6">
    <location>
        <begin position="473"/>
        <end position="526"/>
    </location>
</feature>
<protein>
    <submittedName>
        <fullName evidence="7">Uncharacterized protein</fullName>
    </submittedName>
</protein>
<comment type="subcellular location">
    <subcellularLocation>
        <location evidence="1">Peroxisome</location>
    </subcellularLocation>
</comment>
<dbReference type="InterPro" id="IPR020845">
    <property type="entry name" value="AMP-binding_CS"/>
</dbReference>
<evidence type="ECO:0000256" key="1">
    <source>
        <dbReference type="ARBA" id="ARBA00004275"/>
    </source>
</evidence>
<dbReference type="SUPFAM" id="SSF56801">
    <property type="entry name" value="Acetyl-CoA synthetase-like"/>
    <property type="match status" value="1"/>
</dbReference>
<dbReference type="InterPro" id="IPR025110">
    <property type="entry name" value="AMP-bd_C"/>
</dbReference>
<dbReference type="Gene3D" id="2.30.38.10">
    <property type="entry name" value="Luciferase, Domain 3"/>
    <property type="match status" value="1"/>
</dbReference>